<reference evidence="2" key="1">
    <citation type="submission" date="2023-07" db="EMBL/GenBank/DDBJ databases">
        <title>A chromosome-level genome assembly of Lolium multiflorum.</title>
        <authorList>
            <person name="Chen Y."/>
            <person name="Copetti D."/>
            <person name="Kolliker R."/>
            <person name="Studer B."/>
        </authorList>
    </citation>
    <scope>NUCLEOTIDE SEQUENCE</scope>
    <source>
        <strain evidence="2">02402/16</strain>
        <tissue evidence="2">Leaf</tissue>
    </source>
</reference>
<protein>
    <submittedName>
        <fullName evidence="2">Uncharacterized protein</fullName>
    </submittedName>
</protein>
<evidence type="ECO:0000313" key="3">
    <source>
        <dbReference type="Proteomes" id="UP001231189"/>
    </source>
</evidence>
<dbReference type="AlphaFoldDB" id="A0AAD8S424"/>
<keyword evidence="3" id="KW-1185">Reference proteome</keyword>
<dbReference type="EMBL" id="JAUUTY010000004">
    <property type="protein sequence ID" value="KAK1645142.1"/>
    <property type="molecule type" value="Genomic_DNA"/>
</dbReference>
<evidence type="ECO:0000256" key="1">
    <source>
        <dbReference type="SAM" id="MobiDB-lite"/>
    </source>
</evidence>
<comment type="caution">
    <text evidence="2">The sequence shown here is derived from an EMBL/GenBank/DDBJ whole genome shotgun (WGS) entry which is preliminary data.</text>
</comment>
<gene>
    <name evidence="2" type="ORF">QYE76_062947</name>
</gene>
<proteinExistence type="predicted"/>
<evidence type="ECO:0000313" key="2">
    <source>
        <dbReference type="EMBL" id="KAK1645142.1"/>
    </source>
</evidence>
<dbReference type="Proteomes" id="UP001231189">
    <property type="component" value="Unassembled WGS sequence"/>
</dbReference>
<name>A0AAD8S424_LOLMU</name>
<sequence length="95" mass="10577">MVHTLDKYTVQTFLADMYNQSDRDGITASSRGCLDSRHRRLDTSLYQQRAEALEGVLKFRAQLPAAREVQGTGDTTEAVRPGESLSQGDWLFGSP</sequence>
<organism evidence="2 3">
    <name type="scientific">Lolium multiflorum</name>
    <name type="common">Italian ryegrass</name>
    <name type="synonym">Lolium perenne subsp. multiflorum</name>
    <dbReference type="NCBI Taxonomy" id="4521"/>
    <lineage>
        <taxon>Eukaryota</taxon>
        <taxon>Viridiplantae</taxon>
        <taxon>Streptophyta</taxon>
        <taxon>Embryophyta</taxon>
        <taxon>Tracheophyta</taxon>
        <taxon>Spermatophyta</taxon>
        <taxon>Magnoliopsida</taxon>
        <taxon>Liliopsida</taxon>
        <taxon>Poales</taxon>
        <taxon>Poaceae</taxon>
        <taxon>BOP clade</taxon>
        <taxon>Pooideae</taxon>
        <taxon>Poodae</taxon>
        <taxon>Poeae</taxon>
        <taxon>Poeae Chloroplast Group 2 (Poeae type)</taxon>
        <taxon>Loliodinae</taxon>
        <taxon>Loliinae</taxon>
        <taxon>Lolium</taxon>
    </lineage>
</organism>
<feature type="region of interest" description="Disordered" evidence="1">
    <location>
        <begin position="68"/>
        <end position="95"/>
    </location>
</feature>
<accession>A0AAD8S424</accession>